<dbReference type="Proteomes" id="UP000747542">
    <property type="component" value="Unassembled WGS sequence"/>
</dbReference>
<evidence type="ECO:0000313" key="2">
    <source>
        <dbReference type="EMBL" id="KAG7174940.1"/>
    </source>
</evidence>
<dbReference type="InterPro" id="IPR023213">
    <property type="entry name" value="CAT-like_dom_sf"/>
</dbReference>
<evidence type="ECO:0000313" key="3">
    <source>
        <dbReference type="Proteomes" id="UP000747542"/>
    </source>
</evidence>
<feature type="region of interest" description="Disordered" evidence="1">
    <location>
        <begin position="139"/>
        <end position="176"/>
    </location>
</feature>
<dbReference type="Gene3D" id="3.30.559.10">
    <property type="entry name" value="Chloramphenicol acetyltransferase-like domain"/>
    <property type="match status" value="1"/>
</dbReference>
<name>A0A8J5N7Y6_HOMAM</name>
<dbReference type="InterPro" id="IPR052058">
    <property type="entry name" value="Alcohol_O-acetyltransferase"/>
</dbReference>
<gene>
    <name evidence="2" type="ORF">Hamer_G015139</name>
</gene>
<reference evidence="2" key="1">
    <citation type="journal article" date="2021" name="Sci. Adv.">
        <title>The American lobster genome reveals insights on longevity, neural, and immune adaptations.</title>
        <authorList>
            <person name="Polinski J.M."/>
            <person name="Zimin A.V."/>
            <person name="Clark K.F."/>
            <person name="Kohn A.B."/>
            <person name="Sadowski N."/>
            <person name="Timp W."/>
            <person name="Ptitsyn A."/>
            <person name="Khanna P."/>
            <person name="Romanova D.Y."/>
            <person name="Williams P."/>
            <person name="Greenwood S.J."/>
            <person name="Moroz L.L."/>
            <person name="Walt D.R."/>
            <person name="Bodnar A.G."/>
        </authorList>
    </citation>
    <scope>NUCLEOTIDE SEQUENCE</scope>
    <source>
        <strain evidence="2">GMGI-L3</strain>
    </source>
</reference>
<accession>A0A8J5N7Y6</accession>
<evidence type="ECO:0000256" key="1">
    <source>
        <dbReference type="SAM" id="MobiDB-lite"/>
    </source>
</evidence>
<protein>
    <submittedName>
        <fullName evidence="2">Uncharacterized protein</fullName>
    </submittedName>
</protein>
<comment type="caution">
    <text evidence="2">The sequence shown here is derived from an EMBL/GenBank/DDBJ whole genome shotgun (WGS) entry which is preliminary data.</text>
</comment>
<proteinExistence type="predicted"/>
<sequence>MTAASPSDGCCWVRPLGLEETLMEAYHSINNMTISHALWLSSTTPLTHSTFSNSLWDLYRSLPNLRHCVRTHPETSSPWYHKMDTITRDLLDLQEVRGQRFSQVYQRVMHTQYPLHHGPLWCVRYLDLQHNIDDSYMDPSDDTPLEYSSPHAVEDDGEGHSPKNKPSSDREDITTSVGDVDDSMIVGAKTSCVKELHRYIVIFGFCHLITDGVSNMRITHHFLHLLNQELMGVARKVVELGVFKSPVAEEQGLNRRKSDPTQALRNKCRTEGVSFHAAFTSAAVIAMVQLLHDAPCQDSRVKDLDRMSTLHDVNCRRYWPQPHQDVLGVHAAILQLSFPTPVGPMGDGGFWRYAKQLHTHLKEALTRQLVVQQLVCDPSLQAPEEIIREGQDRSLTSAYFGITNLCDLSSLISGTGDPVDLTSAPGEVTPALLTRIHHSTTCHFTGVVCQHLTHTFRGRLLYNLDFFTDKMRREEATKYAHLTLHFLLRSI</sequence>
<dbReference type="PANTHER" id="PTHR28037:SF1">
    <property type="entry name" value="ALCOHOL O-ACETYLTRANSFERASE 1-RELATED"/>
    <property type="match status" value="1"/>
</dbReference>
<dbReference type="EMBL" id="JAHLQT010006356">
    <property type="protein sequence ID" value="KAG7174940.1"/>
    <property type="molecule type" value="Genomic_DNA"/>
</dbReference>
<feature type="compositionally biased region" description="Basic and acidic residues" evidence="1">
    <location>
        <begin position="152"/>
        <end position="173"/>
    </location>
</feature>
<organism evidence="2 3">
    <name type="scientific">Homarus americanus</name>
    <name type="common">American lobster</name>
    <dbReference type="NCBI Taxonomy" id="6706"/>
    <lineage>
        <taxon>Eukaryota</taxon>
        <taxon>Metazoa</taxon>
        <taxon>Ecdysozoa</taxon>
        <taxon>Arthropoda</taxon>
        <taxon>Crustacea</taxon>
        <taxon>Multicrustacea</taxon>
        <taxon>Malacostraca</taxon>
        <taxon>Eumalacostraca</taxon>
        <taxon>Eucarida</taxon>
        <taxon>Decapoda</taxon>
        <taxon>Pleocyemata</taxon>
        <taxon>Astacidea</taxon>
        <taxon>Nephropoidea</taxon>
        <taxon>Nephropidae</taxon>
        <taxon>Homarus</taxon>
    </lineage>
</organism>
<keyword evidence="3" id="KW-1185">Reference proteome</keyword>
<dbReference type="PANTHER" id="PTHR28037">
    <property type="entry name" value="ALCOHOL O-ACETYLTRANSFERASE 1-RELATED"/>
    <property type="match status" value="1"/>
</dbReference>
<dbReference type="Gene3D" id="3.30.559.30">
    <property type="entry name" value="Nonribosomal peptide synthetase, condensation domain"/>
    <property type="match status" value="1"/>
</dbReference>
<dbReference type="AlphaFoldDB" id="A0A8J5N7Y6"/>